<name>A0ACD5YNN7_AVESA</name>
<reference evidence="1" key="2">
    <citation type="submission" date="2025-09" db="UniProtKB">
        <authorList>
            <consortium name="EnsemblPlants"/>
        </authorList>
    </citation>
    <scope>IDENTIFICATION</scope>
</reference>
<protein>
    <submittedName>
        <fullName evidence="1">Uncharacterized protein</fullName>
    </submittedName>
</protein>
<evidence type="ECO:0000313" key="1">
    <source>
        <dbReference type="EnsemblPlants" id="AVESA.00010b.r2.6AG1006480.1.CDS"/>
    </source>
</evidence>
<dbReference type="Proteomes" id="UP001732700">
    <property type="component" value="Chromosome 6A"/>
</dbReference>
<sequence>MAARRGPKSRKPSQSGSPAGPWYMTGQRPPAPEPVAYAQHGSCDLDGSTERLRTYIRAELLPAFPFKDARFASLPSSDGVDRISLLPDELLSNIVSRLYVTEAAGTALLASRWRRVWHSAPLVLSDAYISPIRRGSRSTAAAVSYILEAHPGPFRCVHLVSSRMGSRQAQLARWIELLAAKGVQELVLVNRPLPLDVPLPATLFGITTLTRLYISLWKFPDVARLPRGTSFPHLLELGICSVVMEDGDIETVVARSPVLEILNIQGSNNGLRLRLVSQSIRCVQICGSVLENITVVKAPQLDRLILEAPRGNTGGLCTRIIIGDAPKLHALGILKPGNHIVETRGIVSGIKASPTTMVTSVKTLSLNVRFGNRDDVKMVPSFLRCFPNLEKLHIISGKCDFEAGSARLNLKFWESARPTENVKSCIKVFSFREFRGEIGEVAFIKFFFRNARVLENASIVTANPSFTPFCTNEAFSKASKASDKAASKSDLHMVLLGSTGPDGGRLWSFRKGADYTFDDPFLSSAGARQENWRVNPAIYVAVSASFAIRVPTLVALPCELCGYLWPGVGYVRIRNINTME</sequence>
<proteinExistence type="predicted"/>
<organism evidence="1 2">
    <name type="scientific">Avena sativa</name>
    <name type="common">Oat</name>
    <dbReference type="NCBI Taxonomy" id="4498"/>
    <lineage>
        <taxon>Eukaryota</taxon>
        <taxon>Viridiplantae</taxon>
        <taxon>Streptophyta</taxon>
        <taxon>Embryophyta</taxon>
        <taxon>Tracheophyta</taxon>
        <taxon>Spermatophyta</taxon>
        <taxon>Magnoliopsida</taxon>
        <taxon>Liliopsida</taxon>
        <taxon>Poales</taxon>
        <taxon>Poaceae</taxon>
        <taxon>BOP clade</taxon>
        <taxon>Pooideae</taxon>
        <taxon>Poodae</taxon>
        <taxon>Poeae</taxon>
        <taxon>Poeae Chloroplast Group 1 (Aveneae type)</taxon>
        <taxon>Aveninae</taxon>
        <taxon>Avena</taxon>
    </lineage>
</organism>
<evidence type="ECO:0000313" key="2">
    <source>
        <dbReference type="Proteomes" id="UP001732700"/>
    </source>
</evidence>
<dbReference type="EnsemblPlants" id="AVESA.00010b.r2.6AG1006480.1">
    <property type="protein sequence ID" value="AVESA.00010b.r2.6AG1006480.1.CDS"/>
    <property type="gene ID" value="AVESA.00010b.r2.6AG1006480"/>
</dbReference>
<keyword evidence="2" id="KW-1185">Reference proteome</keyword>
<reference evidence="1" key="1">
    <citation type="submission" date="2021-05" db="EMBL/GenBank/DDBJ databases">
        <authorList>
            <person name="Scholz U."/>
            <person name="Mascher M."/>
            <person name="Fiebig A."/>
        </authorList>
    </citation>
    <scope>NUCLEOTIDE SEQUENCE [LARGE SCALE GENOMIC DNA]</scope>
</reference>
<accession>A0ACD5YNN7</accession>